<keyword evidence="2" id="KW-1185">Reference proteome</keyword>
<dbReference type="Proteomes" id="UP000306324">
    <property type="component" value="Unassembled WGS sequence"/>
</dbReference>
<gene>
    <name evidence="1" type="ORF">ACCUM_0284</name>
</gene>
<evidence type="ECO:0000313" key="1">
    <source>
        <dbReference type="EMBL" id="TMQ75953.1"/>
    </source>
</evidence>
<dbReference type="AlphaFoldDB" id="A0A5S4F5E4"/>
<protein>
    <recommendedName>
        <fullName evidence="3">Mobile element protein</fullName>
    </recommendedName>
</protein>
<organism evidence="1 2">
    <name type="scientific">Candidatus Accumulibacter phosphatis</name>
    <dbReference type="NCBI Taxonomy" id="327160"/>
    <lineage>
        <taxon>Bacteria</taxon>
        <taxon>Pseudomonadati</taxon>
        <taxon>Pseudomonadota</taxon>
        <taxon>Betaproteobacteria</taxon>
        <taxon>Candidatus Accumulibacter</taxon>
    </lineage>
</organism>
<comment type="caution">
    <text evidence="1">The sequence shown here is derived from an EMBL/GenBank/DDBJ whole genome shotgun (WGS) entry which is preliminary data.</text>
</comment>
<accession>A0A5S4F5E4</accession>
<reference evidence="1 2" key="1">
    <citation type="submission" date="2019-04" db="EMBL/GenBank/DDBJ databases">
        <title>A novel phosphate-accumulating bacterium identified in bioreactor for phosphate removal from wastewater.</title>
        <authorList>
            <person name="Kotlyarov R.Y."/>
            <person name="Beletsky A.V."/>
            <person name="Kallistova A.Y."/>
            <person name="Dorofeev A.G."/>
            <person name="Nikolaev Y.Y."/>
            <person name="Pimenov N.V."/>
            <person name="Ravin N.V."/>
            <person name="Mardanov A.V."/>
        </authorList>
    </citation>
    <scope>NUCLEOTIDE SEQUENCE [LARGE SCALE GENOMIC DNA]</scope>
    <source>
        <strain evidence="1 2">Bin19</strain>
    </source>
</reference>
<sequence>MERTFDWLGWSRRLSKDDEVRPDTAEAMVHIAAAHLMLRRLA</sequence>
<name>A0A5S4F5E4_9PROT</name>
<dbReference type="EMBL" id="SWAD01000069">
    <property type="protein sequence ID" value="TMQ75953.1"/>
    <property type="molecule type" value="Genomic_DNA"/>
</dbReference>
<evidence type="ECO:0000313" key="2">
    <source>
        <dbReference type="Proteomes" id="UP000306324"/>
    </source>
</evidence>
<evidence type="ECO:0008006" key="3">
    <source>
        <dbReference type="Google" id="ProtNLM"/>
    </source>
</evidence>
<proteinExistence type="predicted"/>